<comment type="caution">
    <text evidence="2">The sequence shown here is derived from an EMBL/GenBank/DDBJ whole genome shotgun (WGS) entry which is preliminary data.</text>
</comment>
<name>A0A9X9PY37_GULGU</name>
<keyword evidence="3" id="KW-1185">Reference proteome</keyword>
<evidence type="ECO:0000313" key="2">
    <source>
        <dbReference type="EMBL" id="VCW77117.1"/>
    </source>
</evidence>
<sequence length="76" mass="8349">MYILAHITGKSRRYTSFRHGWIQGHKLLLGPKTPSVGSASPALAQRRGQPVGSSFSSSKLNNRSKESFFSSTVQLN</sequence>
<proteinExistence type="predicted"/>
<feature type="region of interest" description="Disordered" evidence="1">
    <location>
        <begin position="32"/>
        <end position="76"/>
    </location>
</feature>
<organism evidence="2 3">
    <name type="scientific">Gulo gulo</name>
    <name type="common">Wolverine</name>
    <name type="synonym">Gluton</name>
    <dbReference type="NCBI Taxonomy" id="48420"/>
    <lineage>
        <taxon>Eukaryota</taxon>
        <taxon>Metazoa</taxon>
        <taxon>Chordata</taxon>
        <taxon>Craniata</taxon>
        <taxon>Vertebrata</taxon>
        <taxon>Euteleostomi</taxon>
        <taxon>Mammalia</taxon>
        <taxon>Eutheria</taxon>
        <taxon>Laurasiatheria</taxon>
        <taxon>Carnivora</taxon>
        <taxon>Caniformia</taxon>
        <taxon>Musteloidea</taxon>
        <taxon>Mustelidae</taxon>
        <taxon>Guloninae</taxon>
        <taxon>Gulo</taxon>
    </lineage>
</organism>
<accession>A0A9X9PY37</accession>
<dbReference type="Proteomes" id="UP000269945">
    <property type="component" value="Unassembled WGS sequence"/>
</dbReference>
<gene>
    <name evidence="2" type="ORF">BN2614_LOCUS1</name>
</gene>
<feature type="non-terminal residue" evidence="2">
    <location>
        <position position="76"/>
    </location>
</feature>
<evidence type="ECO:0000256" key="1">
    <source>
        <dbReference type="SAM" id="MobiDB-lite"/>
    </source>
</evidence>
<protein>
    <submittedName>
        <fullName evidence="2">Uncharacterized protein</fullName>
    </submittedName>
</protein>
<feature type="compositionally biased region" description="Polar residues" evidence="1">
    <location>
        <begin position="67"/>
        <end position="76"/>
    </location>
</feature>
<dbReference type="AlphaFoldDB" id="A0A9X9PY37"/>
<dbReference type="EMBL" id="CYRY02008414">
    <property type="protein sequence ID" value="VCW77117.1"/>
    <property type="molecule type" value="Genomic_DNA"/>
</dbReference>
<evidence type="ECO:0000313" key="3">
    <source>
        <dbReference type="Proteomes" id="UP000269945"/>
    </source>
</evidence>
<reference evidence="2 3" key="1">
    <citation type="submission" date="2018-10" db="EMBL/GenBank/DDBJ databases">
        <authorList>
            <person name="Ekblom R."/>
            <person name="Jareborg N."/>
        </authorList>
    </citation>
    <scope>NUCLEOTIDE SEQUENCE [LARGE SCALE GENOMIC DNA]</scope>
    <source>
        <tissue evidence="2">Muscle</tissue>
    </source>
</reference>